<dbReference type="OrthoDB" id="2961420at2"/>
<feature type="coiled-coil region" evidence="1">
    <location>
        <begin position="260"/>
        <end position="322"/>
    </location>
</feature>
<organism evidence="3 4">
    <name type="scientific">Parageobacillus caldoxylosilyticus NBRC 107762</name>
    <dbReference type="NCBI Taxonomy" id="1220594"/>
    <lineage>
        <taxon>Bacteria</taxon>
        <taxon>Bacillati</taxon>
        <taxon>Bacillota</taxon>
        <taxon>Bacilli</taxon>
        <taxon>Bacillales</taxon>
        <taxon>Anoxybacillaceae</taxon>
        <taxon>Saccharococcus</taxon>
    </lineage>
</organism>
<evidence type="ECO:0000313" key="4">
    <source>
        <dbReference type="Proteomes" id="UP000023561"/>
    </source>
</evidence>
<dbReference type="EMBL" id="BAWO01000089">
    <property type="protein sequence ID" value="GAJ41705.1"/>
    <property type="molecule type" value="Genomic_DNA"/>
</dbReference>
<keyword evidence="1" id="KW-0175">Coiled coil</keyword>
<evidence type="ECO:0000313" key="3">
    <source>
        <dbReference type="EMBL" id="GAJ41705.1"/>
    </source>
</evidence>
<gene>
    <name evidence="3" type="ORF">GCA01S_089_00070</name>
</gene>
<keyword evidence="4" id="KW-1185">Reference proteome</keyword>
<feature type="compositionally biased region" description="Polar residues" evidence="2">
    <location>
        <begin position="451"/>
        <end position="469"/>
    </location>
</feature>
<feature type="coiled-coil region" evidence="1">
    <location>
        <begin position="586"/>
        <end position="620"/>
    </location>
</feature>
<dbReference type="Proteomes" id="UP000023561">
    <property type="component" value="Unassembled WGS sequence"/>
</dbReference>
<feature type="region of interest" description="Disordered" evidence="2">
    <location>
        <begin position="448"/>
        <end position="515"/>
    </location>
</feature>
<comment type="caution">
    <text evidence="3">The sequence shown here is derived from an EMBL/GenBank/DDBJ whole genome shotgun (WGS) entry which is preliminary data.</text>
</comment>
<dbReference type="RefSeq" id="WP_155835603.1">
    <property type="nucleotide sequence ID" value="NZ_BAWO01000089.1"/>
</dbReference>
<reference evidence="3 4" key="1">
    <citation type="submission" date="2014-04" db="EMBL/GenBank/DDBJ databases">
        <title>Whole genome shotgun sequence of Geobacillus caldoxylosilyticus NBRC 107762.</title>
        <authorList>
            <person name="Hosoyama A."/>
            <person name="Hosoyama Y."/>
            <person name="Katano-Makiyama Y."/>
            <person name="Tsuchikane K."/>
            <person name="Ohji S."/>
            <person name="Ichikawa N."/>
            <person name="Yamazoe A."/>
            <person name="Fujita N."/>
        </authorList>
    </citation>
    <scope>NUCLEOTIDE SEQUENCE [LARGE SCALE GENOMIC DNA]</scope>
    <source>
        <strain evidence="3 4">NBRC 107762</strain>
    </source>
</reference>
<accession>A0A023DKA5</accession>
<protein>
    <submittedName>
        <fullName evidence="3">Uncharacterized protein</fullName>
    </submittedName>
</protein>
<proteinExistence type="predicted"/>
<evidence type="ECO:0000256" key="1">
    <source>
        <dbReference type="SAM" id="Coils"/>
    </source>
</evidence>
<sequence length="720" mass="84863">MNEEHRSIQLEQKIIHLKSELEKYKTMLASFQSDQQSNHLQEQMEQLTNENAQLKEKCHDYKETISTQNHEIDRLLTELEETKKENRLLHNEIEEVRNENLILQKKEEANEEKIQSLLSDLSNYKQRMEQLTNENTQLQEKCHDYKETISTQNHEIDRLSTELEETKKENCLLHDEIEEVRSENLILQKKVEANEEKIQSLLKDAAASKQRQAELEKEKEIMKEKTRSLERELSSHRALMNEYLSFKSELESFTSWVERIKTMEKDYDFLKENSDKVLRDFEELKNILFTQKLETEDLREEVRTLTKKFRVIEEKLSEIDREKQKDLLVLQKNILHQQVEMEAILEKTVRFSKEIEKISKQLSELTERMDQKRGDSSNPEMNEMKEMLSQLVQLLTTQQETPHVEEKPKEITPSQKNPVTTSFTNSFLKLQEFIDETKQQIVISPVKKKGQNQLNSQTSNVYPQRSSQIKHVRIEPQPFQNTRQPFRDKQSGEDDDKSPNPVTPTQLYTATEDDHSDIQLLTLDIPKSTTELRDTTEEEPITSKCIEEKVSEQWITHQAMSKQTEEEIHYDIEEEIHYDMIDHTAVQEEENENIDSHEILEEMKSENQETEDEHFMKKDETNVSSPAESTTASIMVENVQETLDMEINSSSDKEIQATPLNPLAELTYHDEPAKTASKTQDMVLKNEITFLKEEDKSIEEDLENKKRGLFSLLKKVKIFE</sequence>
<dbReference type="AlphaFoldDB" id="A0A023DKA5"/>
<evidence type="ECO:0000256" key="2">
    <source>
        <dbReference type="SAM" id="MobiDB-lite"/>
    </source>
</evidence>
<name>A0A023DKA5_9BACL</name>
<feature type="coiled-coil region" evidence="1">
    <location>
        <begin position="7"/>
        <end position="232"/>
    </location>
</feature>